<reference evidence="8" key="1">
    <citation type="submission" date="2021-02" db="EMBL/GenBank/DDBJ databases">
        <authorList>
            <person name="Nowell W R."/>
        </authorList>
    </citation>
    <scope>NUCLEOTIDE SEQUENCE</scope>
</reference>
<keyword evidence="3 5" id="KW-1133">Transmembrane helix</keyword>
<evidence type="ECO:0000256" key="5">
    <source>
        <dbReference type="SAM" id="Phobius"/>
    </source>
</evidence>
<keyword evidence="6" id="KW-0732">Signal</keyword>
<feature type="transmembrane region" description="Helical" evidence="5">
    <location>
        <begin position="509"/>
        <end position="534"/>
    </location>
</feature>
<dbReference type="GO" id="GO:0007166">
    <property type="term" value="P:cell surface receptor signaling pathway"/>
    <property type="evidence" value="ECO:0007669"/>
    <property type="project" value="InterPro"/>
</dbReference>
<dbReference type="EMBL" id="CAJNOJ010000030">
    <property type="protein sequence ID" value="CAF0887669.1"/>
    <property type="molecule type" value="Genomic_DNA"/>
</dbReference>
<evidence type="ECO:0000313" key="8">
    <source>
        <dbReference type="EMBL" id="CAF0785947.1"/>
    </source>
</evidence>
<dbReference type="GO" id="GO:0016020">
    <property type="term" value="C:membrane"/>
    <property type="evidence" value="ECO:0007669"/>
    <property type="project" value="UniProtKB-SubCell"/>
</dbReference>
<evidence type="ECO:0000313" key="9">
    <source>
        <dbReference type="EMBL" id="CAF0887669.1"/>
    </source>
</evidence>
<feature type="transmembrane region" description="Helical" evidence="5">
    <location>
        <begin position="402"/>
        <end position="421"/>
    </location>
</feature>
<sequence>MKNPMHFGPIYFLIYIYATTISTSYATTTEAPTTQMTTDTSSNPNSIYIITSFTPNAMVTPIYIITSITPITTTTITTTITTSTVTTTTTTLPFCNNGTHYLSSNGTCLSKDSEQQSLVYFLLTNTTNGTATANALTQYLQLIANSTVPSTPNNTLTITQIDKILENITNTTISIANNFTAIVASQINGTVDNETVIGLAYNTSNNTIVNTVNSANVTGSFQSVAGIVRLEGLKNTEYFNMLLIYNPNTVERLGNWSETDQIVSSVVVASVNRTIRNKVVIRLLFEVIIPPDPNALGKYTCKYFNSTTSQWSSDGCLEPNYNKEFRRYECECYHLTSFALIWSQNLLNNKFEEYTAEDIASIVFLSISITCFVVVIIHGFYKCTWGADNENERDEARLPRNIILYITFGVTMLLFLFYLSLGGTVYQRYKSLDLSNNGHGDPSAPEMKPMTRANTLTTTSAASDDSCTANERVLMYIVYFFIIMMFCAKTFMGYYNYLHFVKKFPPPHYYLHLIIVMSISAIISAIAMILAIVFNSNPPNQITRTVKGKLCWFKTESHINDYFLTIPIVLFLALNTILLFVVIIYLFFSTRRTDMPEVKNIRLQRMFIILLISCFTQGFGWLFGVVIPGVDQKAGGVLVWFFIIFNGLEGLFTVIAYVIGLRAELDKTIPRGPNSGSDYEMLNAINESPSKEIKEIEIAIKNLKKAQPPNFQSSSPRESFACSNDVQLDLARSEDDRREPDCTY</sequence>
<dbReference type="InterPro" id="IPR000832">
    <property type="entry name" value="GPCR_2_secretin-like"/>
</dbReference>
<dbReference type="Proteomes" id="UP000663828">
    <property type="component" value="Unassembled WGS sequence"/>
</dbReference>
<gene>
    <name evidence="9" type="ORF">EDS130_LOCUS9112</name>
    <name evidence="8" type="ORF">XAT740_LOCUS2227</name>
</gene>
<keyword evidence="10" id="KW-1185">Reference proteome</keyword>
<keyword evidence="2 5" id="KW-0812">Transmembrane</keyword>
<evidence type="ECO:0000256" key="2">
    <source>
        <dbReference type="ARBA" id="ARBA00022692"/>
    </source>
</evidence>
<feature type="domain" description="G-protein coupled receptors family 2 profile 2" evidence="7">
    <location>
        <begin position="467"/>
        <end position="661"/>
    </location>
</feature>
<comment type="subcellular location">
    <subcellularLocation>
        <location evidence="1">Membrane</location>
        <topology evidence="1">Multi-pass membrane protein</topology>
    </subcellularLocation>
</comment>
<keyword evidence="4 5" id="KW-0472">Membrane</keyword>
<feature type="transmembrane region" description="Helical" evidence="5">
    <location>
        <begin position="639"/>
        <end position="661"/>
    </location>
</feature>
<evidence type="ECO:0000256" key="3">
    <source>
        <dbReference type="ARBA" id="ARBA00022989"/>
    </source>
</evidence>
<feature type="transmembrane region" description="Helical" evidence="5">
    <location>
        <begin position="562"/>
        <end position="587"/>
    </location>
</feature>
<dbReference type="InterPro" id="IPR017981">
    <property type="entry name" value="GPCR_2-like_7TM"/>
</dbReference>
<feature type="transmembrane region" description="Helical" evidence="5">
    <location>
        <begin position="473"/>
        <end position="497"/>
    </location>
</feature>
<dbReference type="EMBL" id="CAJNOR010000075">
    <property type="protein sequence ID" value="CAF0785947.1"/>
    <property type="molecule type" value="Genomic_DNA"/>
</dbReference>
<dbReference type="Pfam" id="PF01825">
    <property type="entry name" value="GPS"/>
    <property type="match status" value="1"/>
</dbReference>
<accession>A0A813RLH9</accession>
<evidence type="ECO:0000256" key="1">
    <source>
        <dbReference type="ARBA" id="ARBA00004141"/>
    </source>
</evidence>
<dbReference type="Gene3D" id="1.20.1070.10">
    <property type="entry name" value="Rhodopsin 7-helix transmembrane proteins"/>
    <property type="match status" value="1"/>
</dbReference>
<proteinExistence type="predicted"/>
<dbReference type="AlphaFoldDB" id="A0A813RLH9"/>
<dbReference type="GO" id="GO:0004930">
    <property type="term" value="F:G protein-coupled receptor activity"/>
    <property type="evidence" value="ECO:0007669"/>
    <property type="project" value="InterPro"/>
</dbReference>
<dbReference type="PROSITE" id="PS50261">
    <property type="entry name" value="G_PROTEIN_RECEP_F2_4"/>
    <property type="match status" value="1"/>
</dbReference>
<comment type="caution">
    <text evidence="8">The sequence shown here is derived from an EMBL/GenBank/DDBJ whole genome shotgun (WGS) entry which is preliminary data.</text>
</comment>
<dbReference type="Proteomes" id="UP000663852">
    <property type="component" value="Unassembled WGS sequence"/>
</dbReference>
<dbReference type="Pfam" id="PF00002">
    <property type="entry name" value="7tm_2"/>
    <property type="match status" value="1"/>
</dbReference>
<dbReference type="PANTHER" id="PTHR47767">
    <property type="entry name" value="ADHESION G PROTEIN-COUPLED RECEPTOR G7"/>
    <property type="match status" value="1"/>
</dbReference>
<protein>
    <recommendedName>
        <fullName evidence="7">G-protein coupled receptors family 2 profile 2 domain-containing protein</fullName>
    </recommendedName>
</protein>
<dbReference type="Gene3D" id="2.60.220.50">
    <property type="match status" value="1"/>
</dbReference>
<evidence type="ECO:0000256" key="4">
    <source>
        <dbReference type="ARBA" id="ARBA00023136"/>
    </source>
</evidence>
<dbReference type="InterPro" id="IPR000203">
    <property type="entry name" value="GPS"/>
</dbReference>
<feature type="chain" id="PRO_5036222819" description="G-protein coupled receptors family 2 profile 2 domain-containing protein" evidence="6">
    <location>
        <begin position="27"/>
        <end position="744"/>
    </location>
</feature>
<organism evidence="8 10">
    <name type="scientific">Adineta ricciae</name>
    <name type="common">Rotifer</name>
    <dbReference type="NCBI Taxonomy" id="249248"/>
    <lineage>
        <taxon>Eukaryota</taxon>
        <taxon>Metazoa</taxon>
        <taxon>Spiralia</taxon>
        <taxon>Gnathifera</taxon>
        <taxon>Rotifera</taxon>
        <taxon>Eurotatoria</taxon>
        <taxon>Bdelloidea</taxon>
        <taxon>Adinetida</taxon>
        <taxon>Adinetidae</taxon>
        <taxon>Adineta</taxon>
    </lineage>
</organism>
<dbReference type="OrthoDB" id="1100386at2759"/>
<evidence type="ECO:0000313" key="10">
    <source>
        <dbReference type="Proteomes" id="UP000663828"/>
    </source>
</evidence>
<evidence type="ECO:0000256" key="6">
    <source>
        <dbReference type="SAM" id="SignalP"/>
    </source>
</evidence>
<name>A0A813RLH9_ADIRI</name>
<feature type="transmembrane region" description="Helical" evidence="5">
    <location>
        <begin position="359"/>
        <end position="381"/>
    </location>
</feature>
<dbReference type="PANTHER" id="PTHR47767:SF2">
    <property type="entry name" value="GPS DOMAIN-CONTAINING PROTEIN"/>
    <property type="match status" value="1"/>
</dbReference>
<evidence type="ECO:0000259" key="7">
    <source>
        <dbReference type="PROSITE" id="PS50261"/>
    </source>
</evidence>
<dbReference type="InterPro" id="IPR053066">
    <property type="entry name" value="ADGR_G7"/>
</dbReference>
<feature type="transmembrane region" description="Helical" evidence="5">
    <location>
        <begin position="607"/>
        <end position="627"/>
    </location>
</feature>
<dbReference type="InterPro" id="IPR046338">
    <property type="entry name" value="GAIN_dom_sf"/>
</dbReference>
<feature type="signal peptide" evidence="6">
    <location>
        <begin position="1"/>
        <end position="26"/>
    </location>
</feature>